<dbReference type="Proteomes" id="UP001489719">
    <property type="component" value="Unassembled WGS sequence"/>
</dbReference>
<evidence type="ECO:0000313" key="2">
    <source>
        <dbReference type="Proteomes" id="UP001489719"/>
    </source>
</evidence>
<accession>A0ACC3TXK0</accession>
<dbReference type="EMBL" id="MU970045">
    <property type="protein sequence ID" value="KAK9324908.1"/>
    <property type="molecule type" value="Genomic_DNA"/>
</dbReference>
<comment type="caution">
    <text evidence="1">The sequence shown here is derived from an EMBL/GenBank/DDBJ whole genome shotgun (WGS) entry which is preliminary data.</text>
</comment>
<reference evidence="2" key="1">
    <citation type="journal article" date="2024" name="Front. Bioeng. Biotechnol.">
        <title>Genome-scale model development and genomic sequencing of the oleaginous clade Lipomyces.</title>
        <authorList>
            <person name="Czajka J.J."/>
            <person name="Han Y."/>
            <person name="Kim J."/>
            <person name="Mondo S.J."/>
            <person name="Hofstad B.A."/>
            <person name="Robles A."/>
            <person name="Haridas S."/>
            <person name="Riley R."/>
            <person name="LaButti K."/>
            <person name="Pangilinan J."/>
            <person name="Andreopoulos W."/>
            <person name="Lipzen A."/>
            <person name="Yan J."/>
            <person name="Wang M."/>
            <person name="Ng V."/>
            <person name="Grigoriev I.V."/>
            <person name="Spatafora J.W."/>
            <person name="Magnuson J.K."/>
            <person name="Baker S.E."/>
            <person name="Pomraning K.R."/>
        </authorList>
    </citation>
    <scope>NUCLEOTIDE SEQUENCE [LARGE SCALE GENOMIC DNA]</scope>
    <source>
        <strain evidence="2">CBS 10300</strain>
    </source>
</reference>
<keyword evidence="2" id="KW-1185">Reference proteome</keyword>
<evidence type="ECO:0000313" key="1">
    <source>
        <dbReference type="EMBL" id="KAK9324908.1"/>
    </source>
</evidence>
<sequence length="922" mass="102755">MATTTATRPTSITARENDIERKIQLYGIVQAFKLGKMPTNDQIDVALNSFLATDFMNLDSSLCRKLSEEGRTLLKDFANVVENAKVLVLTKNYDNLFQEFVWHSSKLSISEAEAELTTTSTGENAEKDTATLYDHDIVKGLKDLGTLIITNGQFRKLLTDGITLLRDMAADVGSRAAQKVRPSEEQLAQIDEPAAEDTWTEAPDYSKLNRAREALKKENVDRDQLGQAREEINKAAEAKNRRVQRAKKYLSERIPKDRRDQVVFRLKKMVVEIQGHPDYQNAIDSLLDLAETYKGHIGTTADKSQSQLKKINENDHLQLAQSNLKILIERFANNTSLDDLFGIFDDLYVDADNDPVLKGWFRDLDSYVRKVLKQKGYIVSDTANQDFNQIYDRGNEIFSHRYRDYGDQFKYEFTYLIEQFNADPLNKRFGDSLNSFFKNLSDQNGKDVFNKHLSKDITEVILPDLSEKTRYVPLPRIEYTDPEIDVVVENLVIESGDFAPNLIDIQNHSFMRWGRKAFSKGRHASFVVKVSGIQCNLKDVSYYVRKKKGFPSLRDTGIADFFLGYEGLGFKMKLSAPASKDRNRFFNVDDVEVKIKRLDVKLKKSNHKLLFNIFRPLLIAVVKPALNVVLQKQIREIFNQLDETAYKIHQDKKRIAADINSNPDIEKKPSTIEMYLHATRSELLRQKEKKLREKQVKGTKSEAKFNVAMTQDDTILKDIVLPSGFTSTKATIYKKMAAEGDRWMSKVFNIGSAAPSKNISAPPDISRRSREEAQHVDTVNAPNDAAVRSTDPGRHCLASDSNATRSSGSEGIAAGVGTGAAAGATTASMLRSSGQSRHDSGHDVGMSMANESGGSGCDSGLDACGSSGPPKPMSTGIASDYNDCAGTGSTRAVPDTSNTTEPGFTTGLPGAFDGQPSSHLTS</sequence>
<name>A0ACC3TXK0_9ASCO</name>
<protein>
    <submittedName>
        <fullName evidence="1">Uncharacterized protein</fullName>
    </submittedName>
</protein>
<organism evidence="1 2">
    <name type="scientific">Lipomyces orientalis</name>
    <dbReference type="NCBI Taxonomy" id="1233043"/>
    <lineage>
        <taxon>Eukaryota</taxon>
        <taxon>Fungi</taxon>
        <taxon>Dikarya</taxon>
        <taxon>Ascomycota</taxon>
        <taxon>Saccharomycotina</taxon>
        <taxon>Lipomycetes</taxon>
        <taxon>Lipomycetales</taxon>
        <taxon>Lipomycetaceae</taxon>
        <taxon>Lipomyces</taxon>
    </lineage>
</organism>
<proteinExistence type="predicted"/>
<gene>
    <name evidence="1" type="ORF">V1517DRAFT_336424</name>
</gene>